<dbReference type="AlphaFoldDB" id="A0A2I1GK54"/>
<protein>
    <submittedName>
        <fullName evidence="1">Uncharacterized protein</fullName>
    </submittedName>
</protein>
<reference evidence="1 2" key="1">
    <citation type="submission" date="2015-10" db="EMBL/GenBank/DDBJ databases">
        <title>Genome analyses suggest a sexual origin of heterokaryosis in a supposedly ancient asexual fungus.</title>
        <authorList>
            <person name="Ropars J."/>
            <person name="Sedzielewska K."/>
            <person name="Noel J."/>
            <person name="Charron P."/>
            <person name="Farinelli L."/>
            <person name="Marton T."/>
            <person name="Kruger M."/>
            <person name="Pelin A."/>
            <person name="Brachmann A."/>
            <person name="Corradi N."/>
        </authorList>
    </citation>
    <scope>NUCLEOTIDE SEQUENCE [LARGE SCALE GENOMIC DNA]</scope>
    <source>
        <strain evidence="1 2">A4</strain>
    </source>
</reference>
<evidence type="ECO:0000313" key="2">
    <source>
        <dbReference type="Proteomes" id="UP000234323"/>
    </source>
</evidence>
<dbReference type="Proteomes" id="UP000234323">
    <property type="component" value="Unassembled WGS sequence"/>
</dbReference>
<accession>A0A2I1GK54</accession>
<dbReference type="EMBL" id="LLXI01000507">
    <property type="protein sequence ID" value="PKY47010.1"/>
    <property type="molecule type" value="Genomic_DNA"/>
</dbReference>
<comment type="caution">
    <text evidence="1">The sequence shown here is derived from an EMBL/GenBank/DDBJ whole genome shotgun (WGS) entry which is preliminary data.</text>
</comment>
<name>A0A2I1GK54_9GLOM</name>
<gene>
    <name evidence="1" type="ORF">RhiirA4_462055</name>
</gene>
<keyword evidence="2" id="KW-1185">Reference proteome</keyword>
<organism evidence="1 2">
    <name type="scientific">Rhizophagus irregularis</name>
    <dbReference type="NCBI Taxonomy" id="588596"/>
    <lineage>
        <taxon>Eukaryota</taxon>
        <taxon>Fungi</taxon>
        <taxon>Fungi incertae sedis</taxon>
        <taxon>Mucoromycota</taxon>
        <taxon>Glomeromycotina</taxon>
        <taxon>Glomeromycetes</taxon>
        <taxon>Glomerales</taxon>
        <taxon>Glomeraceae</taxon>
        <taxon>Rhizophagus</taxon>
    </lineage>
</organism>
<evidence type="ECO:0000313" key="1">
    <source>
        <dbReference type="EMBL" id="PKY47010.1"/>
    </source>
</evidence>
<sequence>MEIKAISFIPKDNSAPVFETGSVLRFTGKFSLIEQSPHNMLLEAYPIIPLGALKRCYYREGQLYDKSL</sequence>
<proteinExistence type="predicted"/>